<accession>A0A8H6YY63</accession>
<feature type="transmembrane region" description="Helical" evidence="1">
    <location>
        <begin position="123"/>
        <end position="145"/>
    </location>
</feature>
<gene>
    <name evidence="2" type="ORF">MVEN_00250200</name>
</gene>
<keyword evidence="1" id="KW-1133">Transmembrane helix</keyword>
<organism evidence="2 3">
    <name type="scientific">Mycena venus</name>
    <dbReference type="NCBI Taxonomy" id="2733690"/>
    <lineage>
        <taxon>Eukaryota</taxon>
        <taxon>Fungi</taxon>
        <taxon>Dikarya</taxon>
        <taxon>Basidiomycota</taxon>
        <taxon>Agaricomycotina</taxon>
        <taxon>Agaricomycetes</taxon>
        <taxon>Agaricomycetidae</taxon>
        <taxon>Agaricales</taxon>
        <taxon>Marasmiineae</taxon>
        <taxon>Mycenaceae</taxon>
        <taxon>Mycena</taxon>
    </lineage>
</organism>
<evidence type="ECO:0000256" key="1">
    <source>
        <dbReference type="SAM" id="Phobius"/>
    </source>
</evidence>
<feature type="transmembrane region" description="Helical" evidence="1">
    <location>
        <begin position="21"/>
        <end position="45"/>
    </location>
</feature>
<evidence type="ECO:0000313" key="2">
    <source>
        <dbReference type="EMBL" id="KAF7369225.1"/>
    </source>
</evidence>
<dbReference type="EMBL" id="JACAZI010000002">
    <property type="protein sequence ID" value="KAF7369225.1"/>
    <property type="molecule type" value="Genomic_DNA"/>
</dbReference>
<sequence length="257" mass="28489">MSARARNIVRRLVHNDLPLGTVRLVFAVLTLVFSIVAGGLCLKIWTKHHTSEKLLNSNLPPGVSAVLEYQDVKTTSILLFVSNHLVTFTASHIVIIMLHDIFKIIPPFILRRIRLPQQPLSSVTLPYQAAALLVATTCLVIAGAFHTQFIFSRIGTVAVHEGGMEVPAMTIQATLDRLGIALPYRDVHYIRISAELPWPTVFFALGANVVTLAAWYQFRHPPIPNLEDSVTESVEVEKASELELGEEVKEKEMVLAV</sequence>
<keyword evidence="3" id="KW-1185">Reference proteome</keyword>
<keyword evidence="1" id="KW-0472">Membrane</keyword>
<reference evidence="2" key="1">
    <citation type="submission" date="2020-05" db="EMBL/GenBank/DDBJ databases">
        <title>Mycena genomes resolve the evolution of fungal bioluminescence.</title>
        <authorList>
            <person name="Tsai I.J."/>
        </authorList>
    </citation>
    <scope>NUCLEOTIDE SEQUENCE</scope>
    <source>
        <strain evidence="2">CCC161011</strain>
    </source>
</reference>
<feature type="transmembrane region" description="Helical" evidence="1">
    <location>
        <begin position="77"/>
        <end position="102"/>
    </location>
</feature>
<comment type="caution">
    <text evidence="2">The sequence shown here is derived from an EMBL/GenBank/DDBJ whole genome shotgun (WGS) entry which is preliminary data.</text>
</comment>
<keyword evidence="1" id="KW-0812">Transmembrane</keyword>
<evidence type="ECO:0000313" key="3">
    <source>
        <dbReference type="Proteomes" id="UP000620124"/>
    </source>
</evidence>
<dbReference type="AlphaFoldDB" id="A0A8H6YY63"/>
<dbReference type="OrthoDB" id="2560085at2759"/>
<name>A0A8H6YY63_9AGAR</name>
<proteinExistence type="predicted"/>
<protein>
    <submittedName>
        <fullName evidence="2">Uncharacterized protein</fullName>
    </submittedName>
</protein>
<dbReference type="Proteomes" id="UP000620124">
    <property type="component" value="Unassembled WGS sequence"/>
</dbReference>